<proteinExistence type="inferred from homology"/>
<evidence type="ECO:0000256" key="1">
    <source>
        <dbReference type="ARBA" id="ARBA00004418"/>
    </source>
</evidence>
<evidence type="ECO:0000313" key="7">
    <source>
        <dbReference type="Proteomes" id="UP000284219"/>
    </source>
</evidence>
<keyword evidence="7" id="KW-1185">Reference proteome</keyword>
<keyword evidence="3 4" id="KW-0732">Signal</keyword>
<dbReference type="EMBL" id="MCHY01000008">
    <property type="protein sequence ID" value="RKD23867.1"/>
    <property type="molecule type" value="Genomic_DNA"/>
</dbReference>
<dbReference type="AlphaFoldDB" id="A0A419SIS8"/>
<dbReference type="PANTHER" id="PTHR30024">
    <property type="entry name" value="ALIPHATIC SULFONATES-BINDING PROTEIN-RELATED"/>
    <property type="match status" value="1"/>
</dbReference>
<dbReference type="Gene3D" id="3.40.190.10">
    <property type="entry name" value="Periplasmic binding protein-like II"/>
    <property type="match status" value="2"/>
</dbReference>
<sequence>MNNWRRTAGFLFLSCILTLLAACGNGSSHLTKIRLFEVTHSIFYTPQYVALEKGFFEDEGLDVQLTNANGGDKAMTALLSGNAEVILMGAEATIYVKNQDAIDLAVNFAQLTQTDGSFLVSREPIENFSWNMLKGKTMIGQRKGGMPQMVSEYVQKENGVTPFQDVKVIQNIDFANLGTAFASGTGDFAHLFEPVASKLEQEGIGHVVASFGEESGKLPYTVFITKQSYIDQHPETVQKFTNAVYRAQQWVAAHSTEEIAEVISPQFPDLDRETLIIVLERFKSQDSFATDPILHVEQFENLAKIMEDAGELKQKVDFGPIINTDFARNAVQE</sequence>
<comment type="subcellular location">
    <subcellularLocation>
        <location evidence="1">Periplasm</location>
    </subcellularLocation>
</comment>
<organism evidence="6 7">
    <name type="scientific">Ammoniphilus oxalaticus</name>
    <dbReference type="NCBI Taxonomy" id="66863"/>
    <lineage>
        <taxon>Bacteria</taxon>
        <taxon>Bacillati</taxon>
        <taxon>Bacillota</taxon>
        <taxon>Bacilli</taxon>
        <taxon>Bacillales</taxon>
        <taxon>Paenibacillaceae</taxon>
        <taxon>Aneurinibacillus group</taxon>
        <taxon>Ammoniphilus</taxon>
    </lineage>
</organism>
<evidence type="ECO:0000256" key="2">
    <source>
        <dbReference type="ARBA" id="ARBA00010742"/>
    </source>
</evidence>
<dbReference type="InterPro" id="IPR015168">
    <property type="entry name" value="SsuA/THI5"/>
</dbReference>
<feature type="chain" id="PRO_5038514661" description="SsuA/THI5-like domain-containing protein" evidence="4">
    <location>
        <begin position="22"/>
        <end position="333"/>
    </location>
</feature>
<accession>A0A419SIS8</accession>
<dbReference type="PANTHER" id="PTHR30024:SF47">
    <property type="entry name" value="TAURINE-BINDING PERIPLASMIC PROTEIN"/>
    <property type="match status" value="1"/>
</dbReference>
<dbReference type="SUPFAM" id="SSF53850">
    <property type="entry name" value="Periplasmic binding protein-like II"/>
    <property type="match status" value="1"/>
</dbReference>
<comment type="caution">
    <text evidence="6">The sequence shown here is derived from an EMBL/GenBank/DDBJ whole genome shotgun (WGS) entry which is preliminary data.</text>
</comment>
<name>A0A419SIS8_9BACL</name>
<dbReference type="Proteomes" id="UP000284219">
    <property type="component" value="Unassembled WGS sequence"/>
</dbReference>
<dbReference type="OrthoDB" id="9802202at2"/>
<evidence type="ECO:0000256" key="3">
    <source>
        <dbReference type="ARBA" id="ARBA00022729"/>
    </source>
</evidence>
<comment type="similarity">
    <text evidence="2">Belongs to the bacterial solute-binding protein SsuA/TauA family.</text>
</comment>
<feature type="domain" description="SsuA/THI5-like" evidence="5">
    <location>
        <begin position="45"/>
        <end position="256"/>
    </location>
</feature>
<dbReference type="PROSITE" id="PS51257">
    <property type="entry name" value="PROKAR_LIPOPROTEIN"/>
    <property type="match status" value="1"/>
</dbReference>
<protein>
    <recommendedName>
        <fullName evidence="5">SsuA/THI5-like domain-containing protein</fullName>
    </recommendedName>
</protein>
<reference evidence="6 7" key="1">
    <citation type="submission" date="2016-08" db="EMBL/GenBank/DDBJ databases">
        <title>Novel Firmicute Genomes.</title>
        <authorList>
            <person name="Poppleton D.I."/>
            <person name="Gribaldo S."/>
        </authorList>
    </citation>
    <scope>NUCLEOTIDE SEQUENCE [LARGE SCALE GENOMIC DNA]</scope>
    <source>
        <strain evidence="6 7">RAOx-1</strain>
    </source>
</reference>
<dbReference type="Pfam" id="PF09084">
    <property type="entry name" value="NMT1"/>
    <property type="match status" value="1"/>
</dbReference>
<evidence type="ECO:0000313" key="6">
    <source>
        <dbReference type="EMBL" id="RKD23867.1"/>
    </source>
</evidence>
<evidence type="ECO:0000259" key="5">
    <source>
        <dbReference type="Pfam" id="PF09084"/>
    </source>
</evidence>
<evidence type="ECO:0000256" key="4">
    <source>
        <dbReference type="SAM" id="SignalP"/>
    </source>
</evidence>
<dbReference type="RefSeq" id="WP_120189096.1">
    <property type="nucleotide sequence ID" value="NZ_MCHY01000008.1"/>
</dbReference>
<dbReference type="GO" id="GO:0042597">
    <property type="term" value="C:periplasmic space"/>
    <property type="evidence" value="ECO:0007669"/>
    <property type="project" value="UniProtKB-SubCell"/>
</dbReference>
<feature type="signal peptide" evidence="4">
    <location>
        <begin position="1"/>
        <end position="21"/>
    </location>
</feature>
<gene>
    <name evidence="6" type="ORF">BEP19_05410</name>
</gene>